<evidence type="ECO:0000313" key="3">
    <source>
        <dbReference type="Proteomes" id="UP000054630"/>
    </source>
</evidence>
<comment type="caution">
    <text evidence="2">The sequence shown here is derived from an EMBL/GenBank/DDBJ whole genome shotgun (WGS) entry which is preliminary data.</text>
</comment>
<evidence type="ECO:0000256" key="1">
    <source>
        <dbReference type="SAM" id="MobiDB-lite"/>
    </source>
</evidence>
<dbReference type="AlphaFoldDB" id="A0A0V0RZW9"/>
<sequence>MGSDAARKRPNIPSKFLNSSTTVLKGQPLPESPLILCNKDKAAIKLTTMNHPHPTDHHHHHDHNRRRRRRHNNNNNNNDNNNQHNNNNNNKTCGRRLFSRLIGAAVASPGRPASSPAPEKPSFGAHIVDAVHLFSSKSARPWSIGNAIDIPMHLPPNNAIAFWRLWKNESSSSVDQRRHHQQLVIEKRFYHRLQSALSKRDSELQTKPIHTAHHGFRGCRVKILKIEKHGFSSSSSSDNIKIHFNIAGVLSPPPPRIRGASSFSTTRCCYIVGA</sequence>
<accession>A0A0V0RZW9</accession>
<evidence type="ECO:0000313" key="2">
    <source>
        <dbReference type="EMBL" id="KRX19770.1"/>
    </source>
</evidence>
<name>A0A0V0RZW9_9BILA</name>
<dbReference type="EMBL" id="JYDL01000055">
    <property type="protein sequence ID" value="KRX19770.1"/>
    <property type="molecule type" value="Genomic_DNA"/>
</dbReference>
<protein>
    <submittedName>
        <fullName evidence="2">Uncharacterized protein</fullName>
    </submittedName>
</protein>
<feature type="compositionally biased region" description="Basic residues" evidence="1">
    <location>
        <begin position="56"/>
        <end position="72"/>
    </location>
</feature>
<feature type="region of interest" description="Disordered" evidence="1">
    <location>
        <begin position="1"/>
        <end position="31"/>
    </location>
</feature>
<feature type="region of interest" description="Disordered" evidence="1">
    <location>
        <begin position="49"/>
        <end position="93"/>
    </location>
</feature>
<dbReference type="Proteomes" id="UP000054630">
    <property type="component" value="Unassembled WGS sequence"/>
</dbReference>
<dbReference type="OrthoDB" id="10441036at2759"/>
<keyword evidence="3" id="KW-1185">Reference proteome</keyword>
<organism evidence="2 3">
    <name type="scientific">Trichinella nelsoni</name>
    <dbReference type="NCBI Taxonomy" id="6336"/>
    <lineage>
        <taxon>Eukaryota</taxon>
        <taxon>Metazoa</taxon>
        <taxon>Ecdysozoa</taxon>
        <taxon>Nematoda</taxon>
        <taxon>Enoplea</taxon>
        <taxon>Dorylaimia</taxon>
        <taxon>Trichinellida</taxon>
        <taxon>Trichinellidae</taxon>
        <taxon>Trichinella</taxon>
    </lineage>
</organism>
<reference evidence="2 3" key="1">
    <citation type="submission" date="2015-01" db="EMBL/GenBank/DDBJ databases">
        <title>Evolution of Trichinella species and genotypes.</title>
        <authorList>
            <person name="Korhonen P.K."/>
            <person name="Edoardo P."/>
            <person name="Giuseppe L.R."/>
            <person name="Gasser R.B."/>
        </authorList>
    </citation>
    <scope>NUCLEOTIDE SEQUENCE [LARGE SCALE GENOMIC DNA]</scope>
    <source>
        <strain evidence="2">ISS37</strain>
    </source>
</reference>
<gene>
    <name evidence="2" type="ORF">T07_10021</name>
</gene>
<feature type="compositionally biased region" description="Low complexity" evidence="1">
    <location>
        <begin position="73"/>
        <end position="90"/>
    </location>
</feature>
<proteinExistence type="predicted"/>